<keyword evidence="1" id="KW-1133">Transmembrane helix</keyword>
<feature type="transmembrane region" description="Helical" evidence="1">
    <location>
        <begin position="72"/>
        <end position="92"/>
    </location>
</feature>
<evidence type="ECO:0000256" key="1">
    <source>
        <dbReference type="SAM" id="Phobius"/>
    </source>
</evidence>
<proteinExistence type="predicted"/>
<accession>A0A1Z5JT12</accession>
<keyword evidence="4" id="KW-1185">Reference proteome</keyword>
<evidence type="ECO:0000313" key="4">
    <source>
        <dbReference type="Proteomes" id="UP000198406"/>
    </source>
</evidence>
<feature type="transmembrane region" description="Helical" evidence="1">
    <location>
        <begin position="132"/>
        <end position="154"/>
    </location>
</feature>
<feature type="signal peptide" evidence="2">
    <location>
        <begin position="1"/>
        <end position="24"/>
    </location>
</feature>
<keyword evidence="2" id="KW-0732">Signal</keyword>
<sequence>MTRSANARSIIGAAFLLGINSASSFQPIVHHAVTSVCATASTCQSILMEALATIPQSTVIEPPPVEALDKTTTILVFLAGVFPFAVATVEFWRRIAVGDSFGTGSDSVVFTIGEDNQPKSSRGKQVLGTDSLITAYILFALAFGAIALALAAVLQAPSDPFVPQDSVSSD</sequence>
<dbReference type="InParanoid" id="A0A1Z5JT12"/>
<evidence type="ECO:0000256" key="2">
    <source>
        <dbReference type="SAM" id="SignalP"/>
    </source>
</evidence>
<dbReference type="OrthoDB" id="410714at2759"/>
<reference evidence="3 4" key="1">
    <citation type="journal article" date="2015" name="Plant Cell">
        <title>Oil accumulation by the oleaginous diatom Fistulifera solaris as revealed by the genome and transcriptome.</title>
        <authorList>
            <person name="Tanaka T."/>
            <person name="Maeda Y."/>
            <person name="Veluchamy A."/>
            <person name="Tanaka M."/>
            <person name="Abida H."/>
            <person name="Marechal E."/>
            <person name="Bowler C."/>
            <person name="Muto M."/>
            <person name="Sunaga Y."/>
            <person name="Tanaka M."/>
            <person name="Yoshino T."/>
            <person name="Taniguchi T."/>
            <person name="Fukuda Y."/>
            <person name="Nemoto M."/>
            <person name="Matsumoto M."/>
            <person name="Wong P.S."/>
            <person name="Aburatani S."/>
            <person name="Fujibuchi W."/>
        </authorList>
    </citation>
    <scope>NUCLEOTIDE SEQUENCE [LARGE SCALE GENOMIC DNA]</scope>
    <source>
        <strain evidence="3 4">JPCC DA0580</strain>
    </source>
</reference>
<evidence type="ECO:0000313" key="3">
    <source>
        <dbReference type="EMBL" id="GAX17079.1"/>
    </source>
</evidence>
<feature type="chain" id="PRO_5012871065" evidence="2">
    <location>
        <begin position="25"/>
        <end position="170"/>
    </location>
</feature>
<organism evidence="3 4">
    <name type="scientific">Fistulifera solaris</name>
    <name type="common">Oleaginous diatom</name>
    <dbReference type="NCBI Taxonomy" id="1519565"/>
    <lineage>
        <taxon>Eukaryota</taxon>
        <taxon>Sar</taxon>
        <taxon>Stramenopiles</taxon>
        <taxon>Ochrophyta</taxon>
        <taxon>Bacillariophyta</taxon>
        <taxon>Bacillariophyceae</taxon>
        <taxon>Bacillariophycidae</taxon>
        <taxon>Naviculales</taxon>
        <taxon>Naviculaceae</taxon>
        <taxon>Fistulifera</taxon>
    </lineage>
</organism>
<keyword evidence="1" id="KW-0472">Membrane</keyword>
<gene>
    <name evidence="3" type="ORF">FisN_5Hh465</name>
</gene>
<keyword evidence="1" id="KW-0812">Transmembrane</keyword>
<dbReference type="Proteomes" id="UP000198406">
    <property type="component" value="Unassembled WGS sequence"/>
</dbReference>
<comment type="caution">
    <text evidence="3">The sequence shown here is derived from an EMBL/GenBank/DDBJ whole genome shotgun (WGS) entry which is preliminary data.</text>
</comment>
<dbReference type="AlphaFoldDB" id="A0A1Z5JT12"/>
<dbReference type="EMBL" id="BDSP01000111">
    <property type="protein sequence ID" value="GAX17079.1"/>
    <property type="molecule type" value="Genomic_DNA"/>
</dbReference>
<name>A0A1Z5JT12_FISSO</name>
<protein>
    <submittedName>
        <fullName evidence="3">Uncharacterized protein</fullName>
    </submittedName>
</protein>